<evidence type="ECO:0000256" key="3">
    <source>
        <dbReference type="SAM" id="MobiDB-lite"/>
    </source>
</evidence>
<feature type="region of interest" description="Disordered" evidence="3">
    <location>
        <begin position="117"/>
        <end position="136"/>
    </location>
</feature>
<evidence type="ECO:0000313" key="4">
    <source>
        <dbReference type="EMBL" id="CDP37125.1"/>
    </source>
</evidence>
<organism evidence="4">
    <name type="scientific">Blastobotrys adeninivorans</name>
    <name type="common">Yeast</name>
    <name type="synonym">Arxula adeninivorans</name>
    <dbReference type="NCBI Taxonomy" id="409370"/>
    <lineage>
        <taxon>Eukaryota</taxon>
        <taxon>Fungi</taxon>
        <taxon>Dikarya</taxon>
        <taxon>Ascomycota</taxon>
        <taxon>Saccharomycotina</taxon>
        <taxon>Dipodascomycetes</taxon>
        <taxon>Dipodascales</taxon>
        <taxon>Trichomonascaceae</taxon>
        <taxon>Blastobotrys</taxon>
    </lineage>
</organism>
<feature type="region of interest" description="Disordered" evidence="3">
    <location>
        <begin position="861"/>
        <end position="971"/>
    </location>
</feature>
<evidence type="ECO:0000256" key="2">
    <source>
        <dbReference type="ARBA" id="ARBA00022737"/>
    </source>
</evidence>
<sequence>MADDIEIVSVVSQVRGLQIGPNTPAKRDAGSLDNGLSPSPSHSPRRSLEPGQCRLSVKRIIGTTATSHANFCLVGNAIAYTAGAGAVVANLDPQKNDITAQRFLCTSSRKVQTIQASSSSNLWLPDPPSSLNNTSSPIRDSNGYLLPSVLPNTTASGAFIPPGINSFQDDSSQSSLQSPSRPPAVSSTPSAKDKIKTTSAVTLSSDGTLCAVGETGHQPKVFVYSLAPDASSIPLAILSEHRFGVKLLAFSPCGKYLASLGNTNDGFLHIWYISMREGIAQLHSSNRCISFINDMKWIGSSKLVTVGVRHVRVWHVETEPNGSRQSRPRSAEIKPNVLSGRNFVLQDFSRSTFKAITPLSENVALVVTDRGEIATIQDTDDEKKLPVFTPKFGVGFDSTTLDVIPDSGSVVIGGGDDQVLTVGLEQILSAEPLKTVLPPLTSGSIGSSSLFSSVSSPTLRSIYAWTNGKAVGLDSHKNMTVFKIEEPKTQDKGTPGSKLARVSLVSSQAPELRGIRPIHGNKEKFLTWSSDGIVAIWSSSGERLLLKRVDILEEGSDTELTVACVGSYDREMLTVGTTTGNIYFIDLTGQKEPTVFSAHGSSVTWIDYYTPAMISGTTSLVNDHDMIVSSSRDRTLQIFVRIDEEWSLHQTLNCHKGSVQSVRVTNNGQRIISCSADRTVQIHKLATNADDGSFVFLHEKTISLKTAPMDMQLDCESDNIVVSSDKHIFKYKIPSGELQSTYRTVDNWFDAVNLSSISLGSYGGASLMLLAGMGQDKGIRVYDHRSGTLLSSEWGHSEGVAGITWLRRTCDGELEQVIVSGGNDGCIFLWEFESGAVHNRPGSSMLKVSPTRKVLTKSELSKFCPLPPQSSSPYSKRSPSPAPPSSQSTTPRPSSRRTSVLPSPLQRKRTVTPSKSVSDFRSQVSRNNTVIPLDSPSPPKRAPSRLDHAADDDREGSISPPKGSPPKSTSTDAICVQLRQFRDNYRRRHSQFDQTRVERLKNELKQTLRLLDGSISERSKVNELLETLGDRLIDIVSAKINNDPTTT</sequence>
<dbReference type="SMART" id="SM00320">
    <property type="entry name" value="WD40"/>
    <property type="match status" value="6"/>
</dbReference>
<keyword evidence="2" id="KW-0677">Repeat</keyword>
<dbReference type="PROSITE" id="PS00678">
    <property type="entry name" value="WD_REPEATS_1"/>
    <property type="match status" value="1"/>
</dbReference>
<protein>
    <submittedName>
        <fullName evidence="4">ARAD1D04312p</fullName>
    </submittedName>
</protein>
<feature type="compositionally biased region" description="Low complexity" evidence="3">
    <location>
        <begin position="871"/>
        <end position="904"/>
    </location>
</feature>
<dbReference type="InterPro" id="IPR001680">
    <property type="entry name" value="WD40_rpt"/>
</dbReference>
<accession>A0A060T7M8</accession>
<feature type="region of interest" description="Disordered" evidence="3">
    <location>
        <begin position="19"/>
        <end position="50"/>
    </location>
</feature>
<dbReference type="InterPro" id="IPR052779">
    <property type="entry name" value="WDR62"/>
</dbReference>
<dbReference type="AlphaFoldDB" id="A0A060T7M8"/>
<feature type="region of interest" description="Disordered" evidence="3">
    <location>
        <begin position="168"/>
        <end position="193"/>
    </location>
</feature>
<name>A0A060T7M8_BLAAD</name>
<gene>
    <name evidence="4" type="ORF">GNLVRS02_ARAD1D04312g</name>
</gene>
<dbReference type="PANTHER" id="PTHR45589:SF1">
    <property type="entry name" value="WD REPEAT DOMAIN 62, ISOFORM G"/>
    <property type="match status" value="1"/>
</dbReference>
<dbReference type="PANTHER" id="PTHR45589">
    <property type="entry name" value="WD REPEAT DOMAIN 62, ISOFORM G"/>
    <property type="match status" value="1"/>
</dbReference>
<evidence type="ECO:0000256" key="1">
    <source>
        <dbReference type="ARBA" id="ARBA00022574"/>
    </source>
</evidence>
<reference evidence="4" key="2">
    <citation type="submission" date="2014-06" db="EMBL/GenBank/DDBJ databases">
        <title>The complete genome of Blastobotrys (Arxula) adeninivorans LS3 - a yeast of biotechnological interest.</title>
        <authorList>
            <person name="Kunze G."/>
            <person name="Gaillardin C."/>
            <person name="Czernicka M."/>
            <person name="Durrens P."/>
            <person name="Martin T."/>
            <person name="Boer E."/>
            <person name="Gabaldon T."/>
            <person name="Cruz J."/>
            <person name="Talla E."/>
            <person name="Marck C."/>
            <person name="Goffeau A."/>
            <person name="Barbe V."/>
            <person name="Baret P."/>
            <person name="Baronian K."/>
            <person name="Beier S."/>
            <person name="Bleykasten C."/>
            <person name="Bode R."/>
            <person name="Casaregola S."/>
            <person name="Despons L."/>
            <person name="Fairhead C."/>
            <person name="Giersberg M."/>
            <person name="Gierski P."/>
            <person name="Hahnel U."/>
            <person name="Hartmann A."/>
            <person name="Jankowska D."/>
            <person name="Jubin C."/>
            <person name="Jung P."/>
            <person name="Lafontaine I."/>
            <person name="Leh-Louis V."/>
            <person name="Lemaire M."/>
            <person name="Marcet-Houben M."/>
            <person name="Mascher M."/>
            <person name="Morel G."/>
            <person name="Richard G.-F."/>
            <person name="Riechen J."/>
            <person name="Sacerdot C."/>
            <person name="Sarkar A."/>
            <person name="Savel G."/>
            <person name="Schacherer J."/>
            <person name="Sherman D."/>
            <person name="Straub M.-L."/>
            <person name="Stein N."/>
            <person name="Thierry A."/>
            <person name="Trautwein-Schult A."/>
            <person name="Westhof E."/>
            <person name="Worch S."/>
            <person name="Dujon B."/>
            <person name="Souciet J.-L."/>
            <person name="Wincker P."/>
            <person name="Scholz U."/>
            <person name="Neuveglise N."/>
        </authorList>
    </citation>
    <scope>NUCLEOTIDE SEQUENCE</scope>
    <source>
        <strain evidence="4">LS3</strain>
    </source>
</reference>
<feature type="compositionally biased region" description="Low complexity" evidence="3">
    <location>
        <begin position="168"/>
        <end position="179"/>
    </location>
</feature>
<keyword evidence="1" id="KW-0853">WD repeat</keyword>
<feature type="compositionally biased region" description="Polar residues" evidence="3">
    <location>
        <begin position="911"/>
        <end position="930"/>
    </location>
</feature>
<proteinExistence type="predicted"/>
<feature type="compositionally biased region" description="Low complexity" evidence="3">
    <location>
        <begin position="957"/>
        <end position="971"/>
    </location>
</feature>
<reference evidence="4" key="1">
    <citation type="submission" date="2014-02" db="EMBL/GenBank/DDBJ databases">
        <authorList>
            <person name="Genoscope - CEA"/>
        </authorList>
    </citation>
    <scope>NUCLEOTIDE SEQUENCE</scope>
    <source>
        <strain evidence="4">LS3</strain>
    </source>
</reference>
<dbReference type="Pfam" id="PF00400">
    <property type="entry name" value="WD40"/>
    <property type="match status" value="2"/>
</dbReference>
<dbReference type="SUPFAM" id="SSF50978">
    <property type="entry name" value="WD40 repeat-like"/>
    <property type="match status" value="2"/>
</dbReference>
<dbReference type="EMBL" id="HG937694">
    <property type="protein sequence ID" value="CDP37125.1"/>
    <property type="molecule type" value="Genomic_DNA"/>
</dbReference>
<dbReference type="PhylomeDB" id="A0A060T7M8"/>
<dbReference type="InterPro" id="IPR036322">
    <property type="entry name" value="WD40_repeat_dom_sf"/>
</dbReference>
<dbReference type="InterPro" id="IPR019775">
    <property type="entry name" value="WD40_repeat_CS"/>
</dbReference>
<dbReference type="Gene3D" id="2.130.10.10">
    <property type="entry name" value="YVTN repeat-like/Quinoprotein amine dehydrogenase"/>
    <property type="match status" value="3"/>
</dbReference>
<dbReference type="InterPro" id="IPR015943">
    <property type="entry name" value="WD40/YVTN_repeat-like_dom_sf"/>
</dbReference>